<proteinExistence type="predicted"/>
<dbReference type="InterPro" id="IPR037156">
    <property type="entry name" value="Lsm_C_sf"/>
</dbReference>
<dbReference type="SUPFAM" id="SSF50182">
    <property type="entry name" value="Sm-like ribonucleoproteins"/>
    <property type="match status" value="1"/>
</dbReference>
<dbReference type="Proteomes" id="UP000037237">
    <property type="component" value="Unassembled WGS sequence"/>
</dbReference>
<evidence type="ECO:0000313" key="2">
    <source>
        <dbReference type="EMBL" id="KON30708.1"/>
    </source>
</evidence>
<dbReference type="InterPro" id="IPR028277">
    <property type="entry name" value="Lsm_C"/>
</dbReference>
<dbReference type="Pfam" id="PF14894">
    <property type="entry name" value="Lsm_C"/>
    <property type="match status" value="1"/>
</dbReference>
<evidence type="ECO:0000259" key="1">
    <source>
        <dbReference type="Pfam" id="PF14894"/>
    </source>
</evidence>
<reference evidence="2 3" key="1">
    <citation type="submission" date="2015-06" db="EMBL/GenBank/DDBJ databases">
        <title>New insights into the roles of widespread benthic archaea in carbon and nitrogen cycling.</title>
        <authorList>
            <person name="Lazar C.S."/>
            <person name="Baker B.J."/>
            <person name="Seitz K.W."/>
            <person name="Hyde A.S."/>
            <person name="Dick G.J."/>
            <person name="Hinrichs K.-U."/>
            <person name="Teske A.P."/>
        </authorList>
    </citation>
    <scope>NUCLEOTIDE SEQUENCE [LARGE SCALE GENOMIC DNA]</scope>
    <source>
        <strain evidence="2">SG8-32-1</strain>
    </source>
</reference>
<gene>
    <name evidence="2" type="ORF">AC477_04730</name>
</gene>
<comment type="caution">
    <text evidence="2">The sequence shown here is derived from an EMBL/GenBank/DDBJ whole genome shotgun (WGS) entry which is preliminary data.</text>
</comment>
<dbReference type="InterPro" id="IPR010920">
    <property type="entry name" value="LSM_dom_sf"/>
</dbReference>
<dbReference type="EMBL" id="LFWU01000117">
    <property type="protein sequence ID" value="KON30708.1"/>
    <property type="molecule type" value="Genomic_DNA"/>
</dbReference>
<organism evidence="2 3">
    <name type="scientific">miscellaneous Crenarchaeota group-1 archaeon SG8-32-1</name>
    <dbReference type="NCBI Taxonomy" id="1685124"/>
    <lineage>
        <taxon>Archaea</taxon>
        <taxon>Candidatus Bathyarchaeota</taxon>
        <taxon>MCG-1</taxon>
    </lineage>
</organism>
<protein>
    <recommendedName>
        <fullName evidence="1">Lsm C-terminal domain-containing protein</fullName>
    </recommendedName>
</protein>
<accession>A0A0M0BQ58</accession>
<sequence>MSLAKRKFLGEIGSLIDKTVMVVTVDGKKYSGTLSGMDPDTLSLSLSDAKDEKGSITHKIFLNGSVLAQIFTIEKPFDLKALSERLEKVFPTMVKLYEDQGFIWVMEKIKVTEKGITEGSGPIADRVQRVHTLFTKEAASK</sequence>
<dbReference type="Gene3D" id="3.30.310.60">
    <property type="entry name" value="Like-Sm ribonucleoprotein, C-terminal domain"/>
    <property type="match status" value="1"/>
</dbReference>
<dbReference type="Gene3D" id="2.30.30.100">
    <property type="match status" value="1"/>
</dbReference>
<feature type="domain" description="Lsm C-terminal" evidence="1">
    <location>
        <begin position="79"/>
        <end position="135"/>
    </location>
</feature>
<name>A0A0M0BQ58_9ARCH</name>
<dbReference type="AlphaFoldDB" id="A0A0M0BQ58"/>
<evidence type="ECO:0000313" key="3">
    <source>
        <dbReference type="Proteomes" id="UP000037237"/>
    </source>
</evidence>